<protein>
    <submittedName>
        <fullName evidence="3">Putative ATPase</fullName>
    </submittedName>
</protein>
<organism evidence="3 4">
    <name type="scientific">Candidatus Saganbacteria bacterium</name>
    <dbReference type="NCBI Taxonomy" id="2575572"/>
    <lineage>
        <taxon>Bacteria</taxon>
        <taxon>Bacillati</taxon>
        <taxon>Saganbacteria</taxon>
    </lineage>
</organism>
<proteinExistence type="predicted"/>
<feature type="domain" description="DUF4143" evidence="2">
    <location>
        <begin position="177"/>
        <end position="325"/>
    </location>
</feature>
<dbReference type="InterPro" id="IPR027417">
    <property type="entry name" value="P-loop_NTPase"/>
</dbReference>
<evidence type="ECO:0000259" key="1">
    <source>
        <dbReference type="Pfam" id="PF13173"/>
    </source>
</evidence>
<dbReference type="AlphaFoldDB" id="A0A833L272"/>
<evidence type="ECO:0000259" key="2">
    <source>
        <dbReference type="Pfam" id="PF13635"/>
    </source>
</evidence>
<evidence type="ECO:0000313" key="4">
    <source>
        <dbReference type="Proteomes" id="UP000488506"/>
    </source>
</evidence>
<dbReference type="Proteomes" id="UP000488506">
    <property type="component" value="Unassembled WGS sequence"/>
</dbReference>
<dbReference type="Pfam" id="PF13173">
    <property type="entry name" value="AAA_14"/>
    <property type="match status" value="1"/>
</dbReference>
<dbReference type="PANTHER" id="PTHR43566">
    <property type="entry name" value="CONSERVED PROTEIN"/>
    <property type="match status" value="1"/>
</dbReference>
<dbReference type="InterPro" id="IPR041682">
    <property type="entry name" value="AAA_14"/>
</dbReference>
<feature type="domain" description="AAA" evidence="1">
    <location>
        <begin position="13"/>
        <end position="132"/>
    </location>
</feature>
<dbReference type="PANTHER" id="PTHR43566:SF2">
    <property type="entry name" value="DUF4143 DOMAIN-CONTAINING PROTEIN"/>
    <property type="match status" value="1"/>
</dbReference>
<sequence>MNKINRFFPLEEQSFFLFGPRGTGKSTLIKEAFSKAIYIDLLLPDIYRNYSGRPERLKDLVYAQPNGSVFILDEVQKIPEILEVVHSLLEEKKGWQFILTGSSARKLKRANIDLLAGRALLRHLHPFIAAELKELFSLESALNIGLLPVVLDSKDPAETLKSYINLYIREEVHLEGLTRNIGDFSRFLETISFSHGSILNISNVARESQIERKTVECYVNILEDLLIAFRLPAFSKRAKRKVSVHPKFYYFDAGVFRSLRPSGPLDRGGDIIGAALEGLVAQHLRAWIDYKKYDSNLFFWRTSAGSEVDFIVYGQDIFWAIEVKNSALIHNSDLRPLKSFGEEYPEAKKILLYRGKEEIIRNDIKIQPCESFLKELA</sequence>
<comment type="caution">
    <text evidence="3">The sequence shown here is derived from an EMBL/GenBank/DDBJ whole genome shotgun (WGS) entry which is preliminary data.</text>
</comment>
<reference evidence="3 4" key="1">
    <citation type="submission" date="2019-12" db="EMBL/GenBank/DDBJ databases">
        <authorList>
            <person name="Wolfe R."/>
            <person name="Danczak R."/>
            <person name="Wilkins M."/>
        </authorList>
    </citation>
    <scope>NUCLEOTIDE SEQUENCE [LARGE SCALE GENOMIC DNA]</scope>
    <source>
        <strain evidence="3">X2_MaxBin.013</strain>
    </source>
</reference>
<evidence type="ECO:0000313" key="3">
    <source>
        <dbReference type="EMBL" id="KAF0134952.1"/>
    </source>
</evidence>
<accession>A0A833L272</accession>
<dbReference type="InterPro" id="IPR025420">
    <property type="entry name" value="DUF4143"/>
</dbReference>
<dbReference type="Pfam" id="PF13635">
    <property type="entry name" value="DUF4143"/>
    <property type="match status" value="1"/>
</dbReference>
<gene>
    <name evidence="3" type="ORF">FD145_333</name>
</gene>
<name>A0A833L272_UNCSA</name>
<dbReference type="EMBL" id="WPAF01000003">
    <property type="protein sequence ID" value="KAF0134952.1"/>
    <property type="molecule type" value="Genomic_DNA"/>
</dbReference>
<dbReference type="SUPFAM" id="SSF52540">
    <property type="entry name" value="P-loop containing nucleoside triphosphate hydrolases"/>
    <property type="match status" value="1"/>
</dbReference>
<dbReference type="Gene3D" id="3.40.50.300">
    <property type="entry name" value="P-loop containing nucleotide triphosphate hydrolases"/>
    <property type="match status" value="1"/>
</dbReference>